<name>A0ABN9YE93_9DINO</name>
<accession>A0ABN9YE93</accession>
<dbReference type="Proteomes" id="UP001189429">
    <property type="component" value="Unassembled WGS sequence"/>
</dbReference>
<protein>
    <submittedName>
        <fullName evidence="2">Uncharacterized protein</fullName>
    </submittedName>
</protein>
<evidence type="ECO:0000313" key="2">
    <source>
        <dbReference type="EMBL" id="CAK0910043.1"/>
    </source>
</evidence>
<proteinExistence type="predicted"/>
<gene>
    <name evidence="2" type="ORF">PCOR1329_LOCUS84305</name>
</gene>
<feature type="region of interest" description="Disordered" evidence="1">
    <location>
        <begin position="251"/>
        <end position="315"/>
    </location>
</feature>
<keyword evidence="3" id="KW-1185">Reference proteome</keyword>
<sequence length="507" mass="52827">MTRGQQAQQWSKCGSCGAWDWNKSLRGRQCRCAKCGGNVKLYESDGNTLHKPGRGVHDQASQQQQTQAIVEGLIKGLATSVAAPQLAQVTKVLQAQLNPSVVTSKASTAEDALRRISGQWRDANAKHDQAVVAVVRCQANLDRAKQREAEAAMTLAQADLERKQATAAFACEVRGSAVQPEQSTSQAAFDIVWGEDLFKDLDQLEGIETAEKDDLMKIHAELQQYKSQLASKSEDVKSRIARAKELHETIHVRVGKKRKTEADEDKQPTDGADEAQAGGGGGASQAPTPGSDAAAASGGSPATADADVASAPEPSGPAVAAAAAAISARKLAEAQAAATAEAQALLTVGGGTDSKVGNTKIGKGTRASRGKGGGAGGNAKVLNLFDAIFQKISIAETLQAAVTEVDSTTDSQAQEGANHAGTAAAPLGSDSTAGEECSLFFANITSMGTSAKTSQAWTYLSENADKHHLWAFVETHVAADALRQWRKEAQAIGMKLIANGARPSGHA</sequence>
<dbReference type="EMBL" id="CAUYUJ010022312">
    <property type="protein sequence ID" value="CAK0910043.1"/>
    <property type="molecule type" value="Genomic_DNA"/>
</dbReference>
<comment type="caution">
    <text evidence="2">The sequence shown here is derived from an EMBL/GenBank/DDBJ whole genome shotgun (WGS) entry which is preliminary data.</text>
</comment>
<feature type="compositionally biased region" description="Low complexity" evidence="1">
    <location>
        <begin position="284"/>
        <end position="315"/>
    </location>
</feature>
<organism evidence="2 3">
    <name type="scientific">Prorocentrum cordatum</name>
    <dbReference type="NCBI Taxonomy" id="2364126"/>
    <lineage>
        <taxon>Eukaryota</taxon>
        <taxon>Sar</taxon>
        <taxon>Alveolata</taxon>
        <taxon>Dinophyceae</taxon>
        <taxon>Prorocentrales</taxon>
        <taxon>Prorocentraceae</taxon>
        <taxon>Prorocentrum</taxon>
    </lineage>
</organism>
<feature type="non-terminal residue" evidence="2">
    <location>
        <position position="507"/>
    </location>
</feature>
<feature type="region of interest" description="Disordered" evidence="1">
    <location>
        <begin position="409"/>
        <end position="429"/>
    </location>
</feature>
<evidence type="ECO:0000256" key="1">
    <source>
        <dbReference type="SAM" id="MobiDB-lite"/>
    </source>
</evidence>
<evidence type="ECO:0000313" key="3">
    <source>
        <dbReference type="Proteomes" id="UP001189429"/>
    </source>
</evidence>
<reference evidence="2" key="1">
    <citation type="submission" date="2023-10" db="EMBL/GenBank/DDBJ databases">
        <authorList>
            <person name="Chen Y."/>
            <person name="Shah S."/>
            <person name="Dougan E. K."/>
            <person name="Thang M."/>
            <person name="Chan C."/>
        </authorList>
    </citation>
    <scope>NUCLEOTIDE SEQUENCE [LARGE SCALE GENOMIC DNA]</scope>
</reference>